<dbReference type="Gene3D" id="3.40.50.720">
    <property type="entry name" value="NAD(P)-binding Rossmann-like Domain"/>
    <property type="match status" value="1"/>
</dbReference>
<dbReference type="STRING" id="871963.Desdi_1483"/>
<proteinExistence type="inferred from homology"/>
<dbReference type="RefSeq" id="WP_015261971.1">
    <property type="nucleotide sequence ID" value="NC_019903.1"/>
</dbReference>
<organism evidence="4 5">
    <name type="scientific">Desulfitobacterium dichloroeliminans (strain LMG P-21439 / DCA1)</name>
    <dbReference type="NCBI Taxonomy" id="871963"/>
    <lineage>
        <taxon>Bacteria</taxon>
        <taxon>Bacillati</taxon>
        <taxon>Bacillota</taxon>
        <taxon>Clostridia</taxon>
        <taxon>Eubacteriales</taxon>
        <taxon>Desulfitobacteriaceae</taxon>
        <taxon>Desulfitobacterium</taxon>
    </lineage>
</organism>
<reference evidence="5" key="1">
    <citation type="submission" date="2012-02" db="EMBL/GenBank/DDBJ databases">
        <title>Complete sequence of Desulfitobacterium dichloroeliminans LMG P-21439.</title>
        <authorList>
            <person name="Lucas S."/>
            <person name="Han J."/>
            <person name="Lapidus A."/>
            <person name="Cheng J.-F."/>
            <person name="Goodwin L."/>
            <person name="Pitluck S."/>
            <person name="Peters L."/>
            <person name="Ovchinnikova G."/>
            <person name="Teshima H."/>
            <person name="Detter J.C."/>
            <person name="Han C."/>
            <person name="Tapia R."/>
            <person name="Land M."/>
            <person name="Hauser L."/>
            <person name="Kyrpides N."/>
            <person name="Ivanova N."/>
            <person name="Pagani I."/>
            <person name="Kruse T."/>
            <person name="de Vos W.M."/>
            <person name="Boon N."/>
            <person name="Smidt H."/>
            <person name="Woyke T."/>
        </authorList>
    </citation>
    <scope>NUCLEOTIDE SEQUENCE [LARGE SCALE GENOMIC DNA]</scope>
    <source>
        <strain evidence="5">LMG P-21439 / DCA1</strain>
    </source>
</reference>
<evidence type="ECO:0000259" key="3">
    <source>
        <dbReference type="Pfam" id="PF04321"/>
    </source>
</evidence>
<dbReference type="PANTHER" id="PTHR10491:SF4">
    <property type="entry name" value="METHIONINE ADENOSYLTRANSFERASE 2 SUBUNIT BETA"/>
    <property type="match status" value="1"/>
</dbReference>
<keyword evidence="2 4" id="KW-0560">Oxidoreductase</keyword>
<keyword evidence="2" id="KW-0521">NADP</keyword>
<dbReference type="OrthoDB" id="9803892at2"/>
<protein>
    <recommendedName>
        <fullName evidence="2">dTDP-4-dehydrorhamnose reductase</fullName>
        <ecNumber evidence="2">1.1.1.133</ecNumber>
    </recommendedName>
</protein>
<dbReference type="GO" id="GO:0005829">
    <property type="term" value="C:cytosol"/>
    <property type="evidence" value="ECO:0007669"/>
    <property type="project" value="TreeGrafter"/>
</dbReference>
<dbReference type="HOGENOM" id="CLU_045518_1_2_9"/>
<evidence type="ECO:0000313" key="5">
    <source>
        <dbReference type="Proteomes" id="UP000010797"/>
    </source>
</evidence>
<dbReference type="AlphaFoldDB" id="L0F7P9"/>
<dbReference type="EC" id="1.1.1.133" evidence="2"/>
<dbReference type="InterPro" id="IPR036291">
    <property type="entry name" value="NAD(P)-bd_dom_sf"/>
</dbReference>
<dbReference type="Pfam" id="PF04321">
    <property type="entry name" value="RmlD_sub_bind"/>
    <property type="match status" value="1"/>
</dbReference>
<keyword evidence="5" id="KW-1185">Reference proteome</keyword>
<dbReference type="EMBL" id="CP003344">
    <property type="protein sequence ID" value="AGA68978.1"/>
    <property type="molecule type" value="Genomic_DNA"/>
</dbReference>
<dbReference type="CDD" id="cd05254">
    <property type="entry name" value="dTDP_HR_like_SDR_e"/>
    <property type="match status" value="1"/>
</dbReference>
<dbReference type="InterPro" id="IPR029903">
    <property type="entry name" value="RmlD-like-bd"/>
</dbReference>
<dbReference type="SUPFAM" id="SSF51735">
    <property type="entry name" value="NAD(P)-binding Rossmann-fold domains"/>
    <property type="match status" value="1"/>
</dbReference>
<accession>L0F7P9</accession>
<feature type="domain" description="RmlD-like substrate binding" evidence="3">
    <location>
        <begin position="1"/>
        <end position="279"/>
    </location>
</feature>
<gene>
    <name evidence="4" type="ordered locus">Desdi_1483</name>
</gene>
<evidence type="ECO:0000256" key="1">
    <source>
        <dbReference type="ARBA" id="ARBA00010944"/>
    </source>
</evidence>
<dbReference type="UniPathway" id="UPA00124"/>
<sequence length="287" mass="32600">MKVIVCGAGGMLATDVSAIFSQRGHQVTNLRSEDLDITKLEAVRAKLKALQPDLVFNAAAYTNVDECESKPDLAYQVNCLGIRNLAIIANELNAALVHISTDYVFGGQGNKPYREYDPVNPRSVYGKSKLDGELMVRQHCRRHYIVRTAWLFGYYGNNFVRTMLRLAKEQEYLRVVNDQRGSPTYTRDLAKAIADLVDKPTYGTYHLTNSGNCTWYTYTQEIMELAGMNNVKVEPITTQQLSRPAERPSYSVLDNYVWRLDGHQALRPYREALLDYLEEEGLSRRGD</sequence>
<evidence type="ECO:0000313" key="4">
    <source>
        <dbReference type="EMBL" id="AGA68978.1"/>
    </source>
</evidence>
<comment type="pathway">
    <text evidence="2">Carbohydrate biosynthesis; dTDP-L-rhamnose biosynthesis.</text>
</comment>
<dbReference type="FunFam" id="3.40.50.720:FF:000159">
    <property type="entry name" value="dTDP-4-dehydrorhamnose reductase"/>
    <property type="match status" value="1"/>
</dbReference>
<dbReference type="Gene3D" id="3.90.25.10">
    <property type="entry name" value="UDP-galactose 4-epimerase, domain 1"/>
    <property type="match status" value="1"/>
</dbReference>
<dbReference type="GO" id="GO:0008831">
    <property type="term" value="F:dTDP-4-dehydrorhamnose reductase activity"/>
    <property type="evidence" value="ECO:0007669"/>
    <property type="project" value="UniProtKB-EC"/>
</dbReference>
<dbReference type="NCBIfam" id="TIGR01214">
    <property type="entry name" value="rmlD"/>
    <property type="match status" value="1"/>
</dbReference>
<comment type="similarity">
    <text evidence="1 2">Belongs to the dTDP-4-dehydrorhamnose reductase family.</text>
</comment>
<comment type="function">
    <text evidence="2">Catalyzes the reduction of dTDP-6-deoxy-L-lyxo-4-hexulose to yield dTDP-L-rhamnose.</text>
</comment>
<dbReference type="KEGG" id="ddl:Desdi_1483"/>
<dbReference type="InterPro" id="IPR005913">
    <property type="entry name" value="dTDP_dehydrorham_reduct"/>
</dbReference>
<evidence type="ECO:0000256" key="2">
    <source>
        <dbReference type="RuleBase" id="RU364082"/>
    </source>
</evidence>
<dbReference type="PANTHER" id="PTHR10491">
    <property type="entry name" value="DTDP-4-DEHYDRORHAMNOSE REDUCTASE"/>
    <property type="match status" value="1"/>
</dbReference>
<dbReference type="GO" id="GO:0019305">
    <property type="term" value="P:dTDP-rhamnose biosynthetic process"/>
    <property type="evidence" value="ECO:0007669"/>
    <property type="project" value="UniProtKB-UniPathway"/>
</dbReference>
<dbReference type="Proteomes" id="UP000010797">
    <property type="component" value="Chromosome"/>
</dbReference>
<dbReference type="eggNOG" id="COG1091">
    <property type="taxonomic scope" value="Bacteria"/>
</dbReference>
<name>L0F7P9_DESDL</name>